<gene>
    <name evidence="3" type="primary">mtaD</name>
    <name evidence="3" type="ORF">ACLFYP115_01340</name>
</gene>
<sequence>MRKAVPAVYLRESPMIRIYNAKILTMENGMQPFDGEIQTDGSRISYIGEKPPADSGDARPFEREIDARGGLLMPGFKNAHTHSAMTFLRSHADDLPLLEWLNRQVFPWEAKLTPDDIYHLSKLAVMEYLTSGMTANFDMYLTPDTIAQASEDCGFRTVLCGALNDFSQSAQQLDEWYQKYNKEDSLISFRLGFHAEYTTSEEKLRAVKELSDQYHAPVYTHSSEGLPEVISCRERTGLTPTAYMDRLGLFENGGGCFHCIHMEPEDLRILKRRRVSVITNPASNLKLASGIAPIKQMLDMGISLAIGTDGPASNNCLDMFREMFLVTGLSKYRENDASATDADTVLKMATLGGAAAMGLSDCDILAEGKQADLILIDLNQPNMRPVHNLTKNLVYSGSKQNVRLTMVAGKILYEDGEFSIGEEPDFVYRKAEEITGRIFGN</sequence>
<dbReference type="EMBL" id="CACRSQ010000003">
    <property type="protein sequence ID" value="VYT02404.1"/>
    <property type="molecule type" value="Genomic_DNA"/>
</dbReference>
<protein>
    <submittedName>
        <fullName evidence="3">5-methylthioadenosine/S-adenosylhomocysteine deaminase</fullName>
        <ecNumber evidence="3">3.5.4.28</ecNumber>
    </submittedName>
</protein>
<dbReference type="PANTHER" id="PTHR43794">
    <property type="entry name" value="AMINOHYDROLASE SSNA-RELATED"/>
    <property type="match status" value="1"/>
</dbReference>
<keyword evidence="1 3" id="KW-0378">Hydrolase</keyword>
<accession>A0A6N2T9G5</accession>
<dbReference type="InterPro" id="IPR011059">
    <property type="entry name" value="Metal-dep_hydrolase_composite"/>
</dbReference>
<reference evidence="3" key="1">
    <citation type="submission" date="2019-11" db="EMBL/GenBank/DDBJ databases">
        <authorList>
            <person name="Feng L."/>
        </authorList>
    </citation>
    <scope>NUCLEOTIDE SEQUENCE</scope>
    <source>
        <strain evidence="3">AcaccaeLFYP115</strain>
    </source>
</reference>
<proteinExistence type="predicted"/>
<dbReference type="InterPro" id="IPR050287">
    <property type="entry name" value="MTA/SAH_deaminase"/>
</dbReference>
<dbReference type="InterPro" id="IPR006680">
    <property type="entry name" value="Amidohydro-rel"/>
</dbReference>
<evidence type="ECO:0000313" key="3">
    <source>
        <dbReference type="EMBL" id="VYT02404.1"/>
    </source>
</evidence>
<organism evidence="3">
    <name type="scientific">Anaerostipes caccae</name>
    <dbReference type="NCBI Taxonomy" id="105841"/>
    <lineage>
        <taxon>Bacteria</taxon>
        <taxon>Bacillati</taxon>
        <taxon>Bacillota</taxon>
        <taxon>Clostridia</taxon>
        <taxon>Lachnospirales</taxon>
        <taxon>Lachnospiraceae</taxon>
        <taxon>Anaerostipes</taxon>
    </lineage>
</organism>
<dbReference type="GO" id="GO:0050270">
    <property type="term" value="F:S-adenosylhomocysteine deaminase activity"/>
    <property type="evidence" value="ECO:0007669"/>
    <property type="project" value="UniProtKB-EC"/>
</dbReference>
<name>A0A6N2T9G5_9FIRM</name>
<dbReference type="Gene3D" id="3.20.20.140">
    <property type="entry name" value="Metal-dependent hydrolases"/>
    <property type="match status" value="1"/>
</dbReference>
<dbReference type="PANTHER" id="PTHR43794:SF11">
    <property type="entry name" value="AMIDOHYDROLASE-RELATED DOMAIN-CONTAINING PROTEIN"/>
    <property type="match status" value="1"/>
</dbReference>
<dbReference type="CDD" id="cd01298">
    <property type="entry name" value="ATZ_TRZ_like"/>
    <property type="match status" value="1"/>
</dbReference>
<feature type="domain" description="Amidohydrolase-related" evidence="2">
    <location>
        <begin position="72"/>
        <end position="412"/>
    </location>
</feature>
<dbReference type="Gene3D" id="2.30.40.10">
    <property type="entry name" value="Urease, subunit C, domain 1"/>
    <property type="match status" value="1"/>
</dbReference>
<dbReference type="InterPro" id="IPR032466">
    <property type="entry name" value="Metal_Hydrolase"/>
</dbReference>
<evidence type="ECO:0000256" key="1">
    <source>
        <dbReference type="ARBA" id="ARBA00022801"/>
    </source>
</evidence>
<dbReference type="SUPFAM" id="SSF51338">
    <property type="entry name" value="Composite domain of metallo-dependent hydrolases"/>
    <property type="match status" value="1"/>
</dbReference>
<evidence type="ECO:0000259" key="2">
    <source>
        <dbReference type="Pfam" id="PF01979"/>
    </source>
</evidence>
<dbReference type="EC" id="3.5.4.28" evidence="3"/>
<dbReference type="SUPFAM" id="SSF51556">
    <property type="entry name" value="Metallo-dependent hydrolases"/>
    <property type="match status" value="1"/>
</dbReference>
<dbReference type="AlphaFoldDB" id="A0A6N2T9G5"/>
<dbReference type="Pfam" id="PF01979">
    <property type="entry name" value="Amidohydro_1"/>
    <property type="match status" value="1"/>
</dbReference>